<name>A0ABU1WBQ7_9GAMM</name>
<proteinExistence type="predicted"/>
<evidence type="ECO:0000313" key="3">
    <source>
        <dbReference type="Proteomes" id="UP001251524"/>
    </source>
</evidence>
<reference evidence="2 3" key="1">
    <citation type="submission" date="2023-07" db="EMBL/GenBank/DDBJ databases">
        <title>Sorghum-associated microbial communities from plants grown in Nebraska, USA.</title>
        <authorList>
            <person name="Schachtman D."/>
        </authorList>
    </citation>
    <scope>NUCLEOTIDE SEQUENCE [LARGE SCALE GENOMIC DNA]</scope>
    <source>
        <strain evidence="2 3">BE198</strain>
    </source>
</reference>
<dbReference type="RefSeq" id="WP_310062329.1">
    <property type="nucleotide sequence ID" value="NZ_JAVDVY010000002.1"/>
</dbReference>
<protein>
    <submittedName>
        <fullName evidence="2">Uncharacterized protein</fullName>
    </submittedName>
</protein>
<evidence type="ECO:0000256" key="1">
    <source>
        <dbReference type="SAM" id="SignalP"/>
    </source>
</evidence>
<feature type="chain" id="PRO_5045095793" evidence="1">
    <location>
        <begin position="22"/>
        <end position="156"/>
    </location>
</feature>
<comment type="caution">
    <text evidence="2">The sequence shown here is derived from an EMBL/GenBank/DDBJ whole genome shotgun (WGS) entry which is preliminary data.</text>
</comment>
<feature type="signal peptide" evidence="1">
    <location>
        <begin position="1"/>
        <end position="21"/>
    </location>
</feature>
<keyword evidence="3" id="KW-1185">Reference proteome</keyword>
<organism evidence="2 3">
    <name type="scientific">Lysobacter niastensis</name>
    <dbReference type="NCBI Taxonomy" id="380629"/>
    <lineage>
        <taxon>Bacteria</taxon>
        <taxon>Pseudomonadati</taxon>
        <taxon>Pseudomonadota</taxon>
        <taxon>Gammaproteobacteria</taxon>
        <taxon>Lysobacterales</taxon>
        <taxon>Lysobacteraceae</taxon>
        <taxon>Lysobacter</taxon>
    </lineage>
</organism>
<keyword evidence="1" id="KW-0732">Signal</keyword>
<evidence type="ECO:0000313" key="2">
    <source>
        <dbReference type="EMBL" id="MDR7135035.1"/>
    </source>
</evidence>
<accession>A0ABU1WBQ7</accession>
<gene>
    <name evidence="2" type="ORF">J2X06_002244</name>
</gene>
<sequence>MNRCLMFSGVVLAAMAGPALSEVVINNTYDYSFLTFVPCANGGNGELVLLEGPRHEQFRLNINGGQVRSGFHVNMHDVTGMGLTTGDMYRATGGLNAQVKGDLQEGHDFNATTVGNFHVIGPGPDNNFLVREVFHLRINSDGTVTSNAHHDFEKCH</sequence>
<dbReference type="EMBL" id="JAVDVY010000002">
    <property type="protein sequence ID" value="MDR7135035.1"/>
    <property type="molecule type" value="Genomic_DNA"/>
</dbReference>
<dbReference type="Proteomes" id="UP001251524">
    <property type="component" value="Unassembled WGS sequence"/>
</dbReference>